<protein>
    <submittedName>
        <fullName evidence="1">Uncharacterized protein</fullName>
    </submittedName>
</protein>
<dbReference type="AlphaFoldDB" id="A0A135UW10"/>
<organism evidence="1 2">
    <name type="scientific">Colletotrichum salicis</name>
    <dbReference type="NCBI Taxonomy" id="1209931"/>
    <lineage>
        <taxon>Eukaryota</taxon>
        <taxon>Fungi</taxon>
        <taxon>Dikarya</taxon>
        <taxon>Ascomycota</taxon>
        <taxon>Pezizomycotina</taxon>
        <taxon>Sordariomycetes</taxon>
        <taxon>Hypocreomycetidae</taxon>
        <taxon>Glomerellales</taxon>
        <taxon>Glomerellaceae</taxon>
        <taxon>Colletotrichum</taxon>
        <taxon>Colletotrichum acutatum species complex</taxon>
    </lineage>
</organism>
<reference evidence="1 2" key="1">
    <citation type="submission" date="2014-02" db="EMBL/GenBank/DDBJ databases">
        <title>The genome sequence of Colletotrichum salicis CBS 607.94.</title>
        <authorList>
            <person name="Baroncelli R."/>
            <person name="Thon M.R."/>
        </authorList>
    </citation>
    <scope>NUCLEOTIDE SEQUENCE [LARGE SCALE GENOMIC DNA]</scope>
    <source>
        <strain evidence="1 2">CBS 607.94</strain>
    </source>
</reference>
<evidence type="ECO:0000313" key="2">
    <source>
        <dbReference type="Proteomes" id="UP000070121"/>
    </source>
</evidence>
<dbReference type="Proteomes" id="UP000070121">
    <property type="component" value="Unassembled WGS sequence"/>
</dbReference>
<keyword evidence="2" id="KW-1185">Reference proteome</keyword>
<proteinExistence type="predicted"/>
<accession>A0A135UW10</accession>
<sequence length="203" mass="22606">MSPITLLSTPGARNLNHKVLTKIPGLLFLDGADFLVGDEMSYAMFLGKTMKNDRNLPKNPNAVKFYTYKVSKRLYGLIHEANHHLPELQKGNISLRHILNNHRQQEFWTFVLGKLRLNRQMGRVHPSWTLDCLLARAPDAVDDEAVKDPAELVGLFHTIPDECGLLFAASPPGRAASPFDDAVANAATVDTDQSSDTTEEQEE</sequence>
<evidence type="ECO:0000313" key="1">
    <source>
        <dbReference type="EMBL" id="KXH64593.1"/>
    </source>
</evidence>
<dbReference type="OrthoDB" id="4830353at2759"/>
<name>A0A135UW10_9PEZI</name>
<dbReference type="EMBL" id="JFFI01000954">
    <property type="protein sequence ID" value="KXH64593.1"/>
    <property type="molecule type" value="Genomic_DNA"/>
</dbReference>
<gene>
    <name evidence="1" type="ORF">CSAL01_04682</name>
</gene>
<comment type="caution">
    <text evidence="1">The sequence shown here is derived from an EMBL/GenBank/DDBJ whole genome shotgun (WGS) entry which is preliminary data.</text>
</comment>